<keyword evidence="3" id="KW-1185">Reference proteome</keyword>
<dbReference type="PANTHER" id="PTHR43441:SF10">
    <property type="entry name" value="ACETYLTRANSFERASE"/>
    <property type="match status" value="1"/>
</dbReference>
<dbReference type="PROSITE" id="PS51186">
    <property type="entry name" value="GNAT"/>
    <property type="match status" value="1"/>
</dbReference>
<dbReference type="Pfam" id="PF13302">
    <property type="entry name" value="Acetyltransf_3"/>
    <property type="match status" value="1"/>
</dbReference>
<evidence type="ECO:0000313" key="3">
    <source>
        <dbReference type="Proteomes" id="UP000777774"/>
    </source>
</evidence>
<sequence>AVPSLDDARDLIESQLVQSADPTWAFAVRVDGRAVGHVALAHVEHRHATAWVSYWLTASERGRGLATRAVASVARFAFDDLGLFRLELGHRVNNPASCRVATGAGFAAEGVERAKLRYGDERFDVETHARLASDPDPGVALLTLNAG</sequence>
<dbReference type="Gene3D" id="3.40.630.30">
    <property type="match status" value="1"/>
</dbReference>
<organism evidence="2 3">
    <name type="scientific">Cellulomonas septica</name>
    <dbReference type="NCBI Taxonomy" id="285080"/>
    <lineage>
        <taxon>Bacteria</taxon>
        <taxon>Bacillati</taxon>
        <taxon>Actinomycetota</taxon>
        <taxon>Actinomycetes</taxon>
        <taxon>Micrococcales</taxon>
        <taxon>Cellulomonadaceae</taxon>
        <taxon>Cellulomonas</taxon>
    </lineage>
</organism>
<protein>
    <submittedName>
        <fullName evidence="2">GNAT family N-acetyltransferase</fullName>
    </submittedName>
</protein>
<dbReference type="EMBL" id="JAAXOY010000707">
    <property type="protein sequence ID" value="NKY41413.1"/>
    <property type="molecule type" value="Genomic_DNA"/>
</dbReference>
<accession>A0ABX1K4E3</accession>
<evidence type="ECO:0000313" key="2">
    <source>
        <dbReference type="EMBL" id="NKY41413.1"/>
    </source>
</evidence>
<dbReference type="Proteomes" id="UP000777774">
    <property type="component" value="Unassembled WGS sequence"/>
</dbReference>
<name>A0ABX1K4E3_9CELL</name>
<dbReference type="InterPro" id="IPR000182">
    <property type="entry name" value="GNAT_dom"/>
</dbReference>
<feature type="non-terminal residue" evidence="2">
    <location>
        <position position="1"/>
    </location>
</feature>
<feature type="domain" description="N-acetyltransferase" evidence="1">
    <location>
        <begin position="1"/>
        <end position="132"/>
    </location>
</feature>
<dbReference type="PANTHER" id="PTHR43441">
    <property type="entry name" value="RIBOSOMAL-PROTEIN-SERINE ACETYLTRANSFERASE"/>
    <property type="match status" value="1"/>
</dbReference>
<evidence type="ECO:0000259" key="1">
    <source>
        <dbReference type="PROSITE" id="PS51186"/>
    </source>
</evidence>
<dbReference type="InterPro" id="IPR051908">
    <property type="entry name" value="Ribosomal_N-acetyltransferase"/>
</dbReference>
<reference evidence="2 3" key="1">
    <citation type="submission" date="2020-04" db="EMBL/GenBank/DDBJ databases">
        <title>MicrobeNet Type strains.</title>
        <authorList>
            <person name="Nicholson A.C."/>
        </authorList>
    </citation>
    <scope>NUCLEOTIDE SEQUENCE [LARGE SCALE GENOMIC DNA]</scope>
    <source>
        <strain evidence="2 3">ATCC BAA-787</strain>
    </source>
</reference>
<dbReference type="InterPro" id="IPR016181">
    <property type="entry name" value="Acyl_CoA_acyltransferase"/>
</dbReference>
<dbReference type="RefSeq" id="WP_168680753.1">
    <property type="nucleotide sequence ID" value="NZ_JAAXOY010000707.1"/>
</dbReference>
<comment type="caution">
    <text evidence="2">The sequence shown here is derived from an EMBL/GenBank/DDBJ whole genome shotgun (WGS) entry which is preliminary data.</text>
</comment>
<gene>
    <name evidence="2" type="ORF">HGA02_18390</name>
</gene>
<dbReference type="CDD" id="cd04301">
    <property type="entry name" value="NAT_SF"/>
    <property type="match status" value="1"/>
</dbReference>
<dbReference type="SUPFAM" id="SSF55729">
    <property type="entry name" value="Acyl-CoA N-acyltransferases (Nat)"/>
    <property type="match status" value="1"/>
</dbReference>
<proteinExistence type="predicted"/>